<feature type="compositionally biased region" description="Low complexity" evidence="2">
    <location>
        <begin position="32"/>
        <end position="46"/>
    </location>
</feature>
<gene>
    <name evidence="4" type="ORF">ACFFGS_04125</name>
</gene>
<evidence type="ECO:0000256" key="1">
    <source>
        <dbReference type="ARBA" id="ARBA00022729"/>
    </source>
</evidence>
<feature type="domain" description="DUF4352" evidence="3">
    <location>
        <begin position="54"/>
        <end position="172"/>
    </location>
</feature>
<dbReference type="InterPro" id="IPR029051">
    <property type="entry name" value="DUF4352"/>
</dbReference>
<reference evidence="4 5" key="1">
    <citation type="submission" date="2024-09" db="EMBL/GenBank/DDBJ databases">
        <authorList>
            <person name="Sun Q."/>
            <person name="Mori K."/>
        </authorList>
    </citation>
    <scope>NUCLEOTIDE SEQUENCE [LARGE SCALE GENOMIC DNA]</scope>
    <source>
        <strain evidence="4 5">TBRC 4575</strain>
    </source>
</reference>
<dbReference type="Pfam" id="PF11611">
    <property type="entry name" value="DUF4352"/>
    <property type="match status" value="1"/>
</dbReference>
<dbReference type="Gene3D" id="2.60.40.1240">
    <property type="match status" value="1"/>
</dbReference>
<dbReference type="EMBL" id="JBHLUK010000024">
    <property type="protein sequence ID" value="MFC0423309.1"/>
    <property type="molecule type" value="Genomic_DNA"/>
</dbReference>
<comment type="caution">
    <text evidence="4">The sequence shown here is derived from an EMBL/GenBank/DDBJ whole genome shotgun (WGS) entry which is preliminary data.</text>
</comment>
<dbReference type="RefSeq" id="WP_137644606.1">
    <property type="nucleotide sequence ID" value="NZ_BAABRM010000007.1"/>
</dbReference>
<sequence length="179" mass="19753">MKPWYKKWWVWLLGIVALFLVVALFSPDDDSASSTRKPASASSAKPKQQKKSLYKVGDSATIDNMKLTVNSVTPTSDIDDDISTPKSGNQYYVVKVTLKNVGEDEESYDSYDFQIKSDGNKTDLDEVNTKNDDDLDSGDLAAGGHVTGVMTGQAKKDGQVELIYSPDSFNDKHVTFKLQ</sequence>
<feature type="region of interest" description="Disordered" evidence="2">
    <location>
        <begin position="29"/>
        <end position="53"/>
    </location>
</feature>
<dbReference type="Proteomes" id="UP001589855">
    <property type="component" value="Unassembled WGS sequence"/>
</dbReference>
<evidence type="ECO:0000313" key="5">
    <source>
        <dbReference type="Proteomes" id="UP001589855"/>
    </source>
</evidence>
<evidence type="ECO:0000313" key="4">
    <source>
        <dbReference type="EMBL" id="MFC0423309.1"/>
    </source>
</evidence>
<dbReference type="InterPro" id="IPR029050">
    <property type="entry name" value="Immunoprotect_excell_Ig-like"/>
</dbReference>
<evidence type="ECO:0000259" key="3">
    <source>
        <dbReference type="Pfam" id="PF11611"/>
    </source>
</evidence>
<protein>
    <submittedName>
        <fullName evidence="4">DUF4352 domain-containing protein</fullName>
    </submittedName>
</protein>
<organism evidence="4 5">
    <name type="scientific">Lactiplantibacillus plajomi</name>
    <dbReference type="NCBI Taxonomy" id="1457217"/>
    <lineage>
        <taxon>Bacteria</taxon>
        <taxon>Bacillati</taxon>
        <taxon>Bacillota</taxon>
        <taxon>Bacilli</taxon>
        <taxon>Lactobacillales</taxon>
        <taxon>Lactobacillaceae</taxon>
        <taxon>Lactiplantibacillus</taxon>
    </lineage>
</organism>
<keyword evidence="5" id="KW-1185">Reference proteome</keyword>
<name>A0ABV6K1F6_9LACO</name>
<accession>A0ABV6K1F6</accession>
<proteinExistence type="predicted"/>
<keyword evidence="1" id="KW-0732">Signal</keyword>
<evidence type="ECO:0000256" key="2">
    <source>
        <dbReference type="SAM" id="MobiDB-lite"/>
    </source>
</evidence>